<evidence type="ECO:0000256" key="5">
    <source>
        <dbReference type="HAMAP-Rule" id="MF_00265"/>
    </source>
</evidence>
<dbReference type="Proteomes" id="UP000248326">
    <property type="component" value="Unassembled WGS sequence"/>
</dbReference>
<comment type="similarity">
    <text evidence="5">Belongs to the PINc/VapC protein family.</text>
</comment>
<comment type="cofactor">
    <cofactor evidence="5">
        <name>Mg(2+)</name>
        <dbReference type="ChEBI" id="CHEBI:18420"/>
    </cofactor>
</comment>
<organism evidence="7 8">
    <name type="scientific">Deinococcus yavapaiensis KR-236</name>
    <dbReference type="NCBI Taxonomy" id="694435"/>
    <lineage>
        <taxon>Bacteria</taxon>
        <taxon>Thermotogati</taxon>
        <taxon>Deinococcota</taxon>
        <taxon>Deinococci</taxon>
        <taxon>Deinococcales</taxon>
        <taxon>Deinococcaceae</taxon>
        <taxon>Deinococcus</taxon>
    </lineage>
</organism>
<keyword evidence="8" id="KW-1185">Reference proteome</keyword>
<evidence type="ECO:0000256" key="2">
    <source>
        <dbReference type="ARBA" id="ARBA00022722"/>
    </source>
</evidence>
<dbReference type="SUPFAM" id="SSF88723">
    <property type="entry name" value="PIN domain-like"/>
    <property type="match status" value="1"/>
</dbReference>
<evidence type="ECO:0000259" key="6">
    <source>
        <dbReference type="Pfam" id="PF01850"/>
    </source>
</evidence>
<evidence type="ECO:0000256" key="3">
    <source>
        <dbReference type="ARBA" id="ARBA00022723"/>
    </source>
</evidence>
<dbReference type="GO" id="GO:0004540">
    <property type="term" value="F:RNA nuclease activity"/>
    <property type="evidence" value="ECO:0007669"/>
    <property type="project" value="InterPro"/>
</dbReference>
<accession>A0A318RYF6</accession>
<keyword evidence="1 5" id="KW-1277">Toxin-antitoxin system</keyword>
<keyword evidence="3 5" id="KW-0479">Metal-binding</keyword>
<evidence type="ECO:0000256" key="4">
    <source>
        <dbReference type="ARBA" id="ARBA00022801"/>
    </source>
</evidence>
<reference evidence="7 8" key="1">
    <citation type="submission" date="2018-06" db="EMBL/GenBank/DDBJ databases">
        <title>Genomic Encyclopedia of Type Strains, Phase IV (KMG-IV): sequencing the most valuable type-strain genomes for metagenomic binning, comparative biology and taxonomic classification.</title>
        <authorList>
            <person name="Goeker M."/>
        </authorList>
    </citation>
    <scope>NUCLEOTIDE SEQUENCE [LARGE SCALE GENOMIC DNA]</scope>
    <source>
        <strain evidence="7 8">DSM 18048</strain>
    </source>
</reference>
<keyword evidence="5" id="KW-0800">Toxin</keyword>
<dbReference type="InterPro" id="IPR029060">
    <property type="entry name" value="PIN-like_dom_sf"/>
</dbReference>
<keyword evidence="2 5" id="KW-0540">Nuclease</keyword>
<comment type="function">
    <text evidence="5">Toxic component of a toxin-antitoxin (TA) system. An RNase.</text>
</comment>
<protein>
    <recommendedName>
        <fullName evidence="5">Ribonuclease VapC</fullName>
        <shortName evidence="5">RNase VapC</shortName>
        <ecNumber evidence="5">3.1.-.-</ecNumber>
    </recommendedName>
    <alternativeName>
        <fullName evidence="5">Toxin VapC</fullName>
    </alternativeName>
</protein>
<keyword evidence="5" id="KW-0460">Magnesium</keyword>
<dbReference type="GO" id="GO:0016787">
    <property type="term" value="F:hydrolase activity"/>
    <property type="evidence" value="ECO:0007669"/>
    <property type="project" value="UniProtKB-KW"/>
</dbReference>
<keyword evidence="4 5" id="KW-0378">Hydrolase</keyword>
<dbReference type="GO" id="GO:0090729">
    <property type="term" value="F:toxin activity"/>
    <property type="evidence" value="ECO:0007669"/>
    <property type="project" value="UniProtKB-KW"/>
</dbReference>
<dbReference type="AlphaFoldDB" id="A0A318RYF6"/>
<evidence type="ECO:0000256" key="1">
    <source>
        <dbReference type="ARBA" id="ARBA00022649"/>
    </source>
</evidence>
<feature type="domain" description="PIN" evidence="6">
    <location>
        <begin position="24"/>
        <end position="117"/>
    </location>
</feature>
<evidence type="ECO:0000313" key="7">
    <source>
        <dbReference type="EMBL" id="PYE47919.1"/>
    </source>
</evidence>
<dbReference type="EMBL" id="QJSX01000037">
    <property type="protein sequence ID" value="PYE47919.1"/>
    <property type="molecule type" value="Genomic_DNA"/>
</dbReference>
<name>A0A318RYF6_9DEIO</name>
<dbReference type="GO" id="GO:0000287">
    <property type="term" value="F:magnesium ion binding"/>
    <property type="evidence" value="ECO:0007669"/>
    <property type="project" value="UniProtKB-UniRule"/>
</dbReference>
<dbReference type="InterPro" id="IPR022907">
    <property type="entry name" value="VapC_family"/>
</dbReference>
<feature type="binding site" evidence="5">
    <location>
        <position position="92"/>
    </location>
    <ligand>
        <name>Mg(2+)</name>
        <dbReference type="ChEBI" id="CHEBI:18420"/>
    </ligand>
</feature>
<feature type="binding site" evidence="5">
    <location>
        <position position="6"/>
    </location>
    <ligand>
        <name>Mg(2+)</name>
        <dbReference type="ChEBI" id="CHEBI:18420"/>
    </ligand>
</feature>
<evidence type="ECO:0000313" key="8">
    <source>
        <dbReference type="Proteomes" id="UP000248326"/>
    </source>
</evidence>
<dbReference type="EC" id="3.1.-.-" evidence="5"/>
<dbReference type="Pfam" id="PF01850">
    <property type="entry name" value="PIN"/>
    <property type="match status" value="1"/>
</dbReference>
<sequence length="126" mass="13381">MTTVLDAGTLRRWLKGTLDGRGDANADRTLVIPTVVLADLLAQLATVGARPDHVLRDLTIEGLATLDLTAEDAVRIAELQRDPRVRALSLADQASLALAVRLRATLVTTNPDLADVDVGVPVRVVA</sequence>
<dbReference type="RefSeq" id="WP_110889041.1">
    <property type="nucleotide sequence ID" value="NZ_QJSX01000037.1"/>
</dbReference>
<comment type="caution">
    <text evidence="7">The sequence shown here is derived from an EMBL/GenBank/DDBJ whole genome shotgun (WGS) entry which is preliminary data.</text>
</comment>
<dbReference type="Gene3D" id="3.40.50.1010">
    <property type="entry name" value="5'-nuclease"/>
    <property type="match status" value="1"/>
</dbReference>
<proteinExistence type="inferred from homology"/>
<dbReference type="InterPro" id="IPR002716">
    <property type="entry name" value="PIN_dom"/>
</dbReference>
<dbReference type="OrthoDB" id="286092at2"/>
<dbReference type="HAMAP" id="MF_00265">
    <property type="entry name" value="VapC_Nob1"/>
    <property type="match status" value="1"/>
</dbReference>
<gene>
    <name evidence="5" type="primary">vapC</name>
    <name evidence="7" type="ORF">DES52_1372</name>
</gene>